<evidence type="ECO:0000313" key="3">
    <source>
        <dbReference type="Proteomes" id="UP000000268"/>
    </source>
</evidence>
<reference evidence="2 3" key="1">
    <citation type="journal article" date="2008" name="Proc. Natl. Acad. Sci. U.S.A.">
        <title>Niche adaptation and genome expansion in the chlorophyll d-producing cyanobacterium Acaryochloris marina.</title>
        <authorList>
            <person name="Swingley W.D."/>
            <person name="Chen M."/>
            <person name="Cheung P.C."/>
            <person name="Conrad A.L."/>
            <person name="Dejesa L.C."/>
            <person name="Hao J."/>
            <person name="Honchak B.M."/>
            <person name="Karbach L.E."/>
            <person name="Kurdoglu A."/>
            <person name="Lahiri S."/>
            <person name="Mastrian S.D."/>
            <person name="Miyashita H."/>
            <person name="Page L."/>
            <person name="Ramakrishna P."/>
            <person name="Satoh S."/>
            <person name="Sattley W.M."/>
            <person name="Shimada Y."/>
            <person name="Taylor H.L."/>
            <person name="Tomo T."/>
            <person name="Tsuchiya T."/>
            <person name="Wang Z.T."/>
            <person name="Raymond J."/>
            <person name="Mimuro M."/>
            <person name="Blankenship R.E."/>
            <person name="Touchman J.W."/>
        </authorList>
    </citation>
    <scope>NUCLEOTIDE SEQUENCE [LARGE SCALE GENOMIC DNA]</scope>
    <source>
        <strain evidence="3">MBIC 11017</strain>
    </source>
</reference>
<dbReference type="OrthoDB" id="479210at2"/>
<sequence>MQSTFKFLPLQFSWVAIHPRPVGVVQFIGGAFFGSFPTIFYRFLLQKIYDQGYTIIALPYRFTFRHWSVAIGLVREQRALRLAILEEAKRRNYDYKIYEENPKSATKNYFWLGHSLGNKYIALLELLTDLETKSEKEILGNCVGLDQYQELEDRLKGVDFKDISLLNQPSILMAPAITGIESAIPVKAVADFVKRLGLDVKPSVEETHCLIKGSQLFGLMGLISFTKDKIAEDTVDWLKQNLPHKPAQMAELPGEHLTPMGFRLGDSVLVETVLKFLKAL</sequence>
<name>B0CE13_ACAM1</name>
<keyword evidence="3" id="KW-1185">Reference proteome</keyword>
<dbReference type="HOGENOM" id="CLU_836347_0_0_3"/>
<keyword evidence="1" id="KW-0472">Membrane</keyword>
<dbReference type="Proteomes" id="UP000000268">
    <property type="component" value="Chromosome"/>
</dbReference>
<keyword evidence="1" id="KW-1133">Transmembrane helix</keyword>
<dbReference type="RefSeq" id="WP_010477286.1">
    <property type="nucleotide sequence ID" value="NC_009925.1"/>
</dbReference>
<dbReference type="AlphaFoldDB" id="B0CE13"/>
<dbReference type="InterPro" id="IPR010765">
    <property type="entry name" value="DUF1350"/>
</dbReference>
<protein>
    <submittedName>
        <fullName evidence="2">Conserved domain protein</fullName>
    </submittedName>
</protein>
<dbReference type="Pfam" id="PF07082">
    <property type="entry name" value="DUF1350"/>
    <property type="match status" value="1"/>
</dbReference>
<dbReference type="EMBL" id="CP000828">
    <property type="protein sequence ID" value="ABW30487.1"/>
    <property type="molecule type" value="Genomic_DNA"/>
</dbReference>
<organism evidence="2 3">
    <name type="scientific">Acaryochloris marina (strain MBIC 11017)</name>
    <dbReference type="NCBI Taxonomy" id="329726"/>
    <lineage>
        <taxon>Bacteria</taxon>
        <taxon>Bacillati</taxon>
        <taxon>Cyanobacteriota</taxon>
        <taxon>Cyanophyceae</taxon>
        <taxon>Acaryochloridales</taxon>
        <taxon>Acaryochloridaceae</taxon>
        <taxon>Acaryochloris</taxon>
    </lineage>
</organism>
<dbReference type="eggNOG" id="COG1073">
    <property type="taxonomic scope" value="Bacteria"/>
</dbReference>
<accession>B0CE13</accession>
<evidence type="ECO:0000313" key="2">
    <source>
        <dbReference type="EMBL" id="ABW30487.1"/>
    </source>
</evidence>
<evidence type="ECO:0000256" key="1">
    <source>
        <dbReference type="SAM" id="Phobius"/>
    </source>
</evidence>
<dbReference type="ESTHER" id="acam1-b0ce13">
    <property type="family name" value="Duf_1350"/>
</dbReference>
<dbReference type="PANTHER" id="PTHR34127:SF1">
    <property type="entry name" value="OS04G0405600 PROTEIN"/>
    <property type="match status" value="1"/>
</dbReference>
<feature type="transmembrane region" description="Helical" evidence="1">
    <location>
        <begin position="24"/>
        <end position="44"/>
    </location>
</feature>
<proteinExistence type="predicted"/>
<gene>
    <name evidence="2" type="ordered locus">AM1_5533</name>
</gene>
<dbReference type="PANTHER" id="PTHR34127">
    <property type="entry name" value="OS04G0405600 PROTEIN"/>
    <property type="match status" value="1"/>
</dbReference>
<dbReference type="STRING" id="329726.AM1_5533"/>
<dbReference type="KEGG" id="amr:AM1_5533"/>
<keyword evidence="1" id="KW-0812">Transmembrane</keyword>